<reference evidence="1 2" key="1">
    <citation type="submission" date="2021-03" db="EMBL/GenBank/DDBJ databases">
        <title>Antimicrobial resistance genes in bacteria isolated from Japanese honey, and their potential for conferring macrolide and lincosamide resistance in the American foulbrood pathogen Paenibacillus larvae.</title>
        <authorList>
            <person name="Okamoto M."/>
            <person name="Kumagai M."/>
            <person name="Kanamori H."/>
            <person name="Takamatsu D."/>
        </authorList>
    </citation>
    <scope>NUCLEOTIDE SEQUENCE [LARGE SCALE GENOMIC DNA]</scope>
    <source>
        <strain evidence="1 2">J6TS1</strain>
    </source>
</reference>
<evidence type="ECO:0000313" key="1">
    <source>
        <dbReference type="EMBL" id="GIN98231.1"/>
    </source>
</evidence>
<protein>
    <submittedName>
        <fullName evidence="1">Uncharacterized protein</fullName>
    </submittedName>
</protein>
<evidence type="ECO:0000313" key="2">
    <source>
        <dbReference type="Proteomes" id="UP000680670"/>
    </source>
</evidence>
<comment type="caution">
    <text evidence="1">The sequence shown here is derived from an EMBL/GenBank/DDBJ whole genome shotgun (WGS) entry which is preliminary data.</text>
</comment>
<gene>
    <name evidence="1" type="ORF">J6TS1_41010</name>
</gene>
<proteinExistence type="predicted"/>
<keyword evidence="2" id="KW-1185">Reference proteome</keyword>
<accession>A0ABQ4L2Y4</accession>
<dbReference type="EMBL" id="BORJ01000013">
    <property type="protein sequence ID" value="GIN98231.1"/>
    <property type="molecule type" value="Genomic_DNA"/>
</dbReference>
<dbReference type="Proteomes" id="UP000680670">
    <property type="component" value="Unassembled WGS sequence"/>
</dbReference>
<sequence length="60" mass="7258">MIRDSPEKFILVSEIYEPFARRLFFKWIRDEKSYSNDDVKRFALSVHGERIKQMAVFTES</sequence>
<organism evidence="1 2">
    <name type="scientific">Siminovitchia terrae</name>
    <name type="common">Bacillus terrae</name>
    <dbReference type="NCBI Taxonomy" id="1914933"/>
    <lineage>
        <taxon>Bacteria</taxon>
        <taxon>Bacillati</taxon>
        <taxon>Bacillota</taxon>
        <taxon>Bacilli</taxon>
        <taxon>Bacillales</taxon>
        <taxon>Bacillaceae</taxon>
        <taxon>Siminovitchia</taxon>
    </lineage>
</organism>
<name>A0ABQ4L2Y4_SIMTE</name>